<feature type="signal peptide" evidence="1">
    <location>
        <begin position="1"/>
        <end position="20"/>
    </location>
</feature>
<dbReference type="RefSeq" id="WP_095984694.1">
    <property type="nucleotide sequence ID" value="NZ_CP022098.1"/>
</dbReference>
<reference evidence="2 3" key="1">
    <citation type="submission" date="2017-06" db="EMBL/GenBank/DDBJ databases">
        <title>Sequencing and comparative analysis of myxobacterial genomes.</title>
        <authorList>
            <person name="Rupp O."/>
            <person name="Goesmann A."/>
            <person name="Sogaard-Andersen L."/>
        </authorList>
    </citation>
    <scope>NUCLEOTIDE SEQUENCE [LARGE SCALE GENOMIC DNA]</scope>
    <source>
        <strain evidence="2 3">DSM 52655</strain>
    </source>
</reference>
<accession>A0A250IWT6</accession>
<evidence type="ECO:0000313" key="3">
    <source>
        <dbReference type="Proteomes" id="UP000217257"/>
    </source>
</evidence>
<evidence type="ECO:0000256" key="1">
    <source>
        <dbReference type="SAM" id="SignalP"/>
    </source>
</evidence>
<dbReference type="EMBL" id="CP022098">
    <property type="protein sequence ID" value="ATB36184.1"/>
    <property type="molecule type" value="Genomic_DNA"/>
</dbReference>
<organism evidence="2 3">
    <name type="scientific">Cystobacter fuscus</name>
    <dbReference type="NCBI Taxonomy" id="43"/>
    <lineage>
        <taxon>Bacteria</taxon>
        <taxon>Pseudomonadati</taxon>
        <taxon>Myxococcota</taxon>
        <taxon>Myxococcia</taxon>
        <taxon>Myxococcales</taxon>
        <taxon>Cystobacterineae</taxon>
        <taxon>Archangiaceae</taxon>
        <taxon>Cystobacter</taxon>
    </lineage>
</organism>
<keyword evidence="1" id="KW-0732">Signal</keyword>
<proteinExistence type="predicted"/>
<gene>
    <name evidence="2" type="ORF">CYFUS_001598</name>
</gene>
<dbReference type="AlphaFoldDB" id="A0A250IWT6"/>
<name>A0A250IWT6_9BACT</name>
<protein>
    <submittedName>
        <fullName evidence="2">Uncharacterized protein</fullName>
    </submittedName>
</protein>
<feature type="chain" id="PRO_5012038332" evidence="1">
    <location>
        <begin position="21"/>
        <end position="140"/>
    </location>
</feature>
<dbReference type="Proteomes" id="UP000217257">
    <property type="component" value="Chromosome"/>
</dbReference>
<dbReference type="KEGG" id="cfus:CYFUS_001598"/>
<evidence type="ECO:0000313" key="2">
    <source>
        <dbReference type="EMBL" id="ATB36184.1"/>
    </source>
</evidence>
<sequence length="140" mass="14875">MNVAKLAFACIALLSTAAVAGSKTNFEIYLSIPPSGTAVAAGSFVGVQNSSDTNSVIQCQIKVDLTALGTATQRLYCHARDTSGNDGICILNNPPQAFVDLVYALKDNDKLTFTWDVATQQCKSLELQRGSWQVRSNGAT</sequence>